<dbReference type="KEGG" id="raj:RA11412_2479"/>
<keyword evidence="3" id="KW-1185">Reference proteome</keyword>
<accession>A0A2Z5R233</accession>
<proteinExistence type="predicted"/>
<evidence type="ECO:0000313" key="3">
    <source>
        <dbReference type="Proteomes" id="UP000250241"/>
    </source>
</evidence>
<dbReference type="EMBL" id="AP017895">
    <property type="protein sequence ID" value="BAV88778.1"/>
    <property type="molecule type" value="Genomic_DNA"/>
</dbReference>
<dbReference type="AlphaFoldDB" id="A0A2Z5R233"/>
<organism evidence="2 3">
    <name type="scientific">Rothia aeria</name>
    <dbReference type="NCBI Taxonomy" id="172042"/>
    <lineage>
        <taxon>Bacteria</taxon>
        <taxon>Bacillati</taxon>
        <taxon>Actinomycetota</taxon>
        <taxon>Actinomycetes</taxon>
        <taxon>Micrococcales</taxon>
        <taxon>Micrococcaceae</taxon>
        <taxon>Rothia</taxon>
    </lineage>
</organism>
<evidence type="ECO:0000313" key="2">
    <source>
        <dbReference type="EMBL" id="BAV88778.1"/>
    </source>
</evidence>
<dbReference type="RefSeq" id="WP_128088027.1">
    <property type="nucleotide sequence ID" value="NZ_CBDEQU010000034.1"/>
</dbReference>
<protein>
    <submittedName>
        <fullName evidence="2">Uncharacterized protein</fullName>
    </submittedName>
</protein>
<sequence>MSGYSPVPKPRRGHRRVSGAGAPAEAEPRIARVNAPEPGRVQRVKPSGGQRAASGQQGTGATRGVPGGRSQQVLSADELARLQWVQEMKEQKPPHY</sequence>
<feature type="compositionally biased region" description="Low complexity" evidence="1">
    <location>
        <begin position="47"/>
        <end position="64"/>
    </location>
</feature>
<dbReference type="Proteomes" id="UP000250241">
    <property type="component" value="Chromosome"/>
</dbReference>
<evidence type="ECO:0000256" key="1">
    <source>
        <dbReference type="SAM" id="MobiDB-lite"/>
    </source>
</evidence>
<feature type="region of interest" description="Disordered" evidence="1">
    <location>
        <begin position="1"/>
        <end position="70"/>
    </location>
</feature>
<dbReference type="GeneID" id="93862504"/>
<name>A0A2Z5R233_9MICC</name>
<reference evidence="2 3" key="1">
    <citation type="submission" date="2016-10" db="EMBL/GenBank/DDBJ databases">
        <title>Genome sequence of Rothia aeria strain JCM11412.</title>
        <authorList>
            <person name="Nambu T."/>
        </authorList>
    </citation>
    <scope>NUCLEOTIDE SEQUENCE [LARGE SCALE GENOMIC DNA]</scope>
    <source>
        <strain evidence="2 3">JCM 11412</strain>
    </source>
</reference>
<gene>
    <name evidence="2" type="ORF">RA11412_2479</name>
</gene>